<keyword evidence="3" id="KW-1185">Reference proteome</keyword>
<organism evidence="2 3">
    <name type="scientific">Ficus carica</name>
    <name type="common">Common fig</name>
    <dbReference type="NCBI Taxonomy" id="3494"/>
    <lineage>
        <taxon>Eukaryota</taxon>
        <taxon>Viridiplantae</taxon>
        <taxon>Streptophyta</taxon>
        <taxon>Embryophyta</taxon>
        <taxon>Tracheophyta</taxon>
        <taxon>Spermatophyta</taxon>
        <taxon>Magnoliopsida</taxon>
        <taxon>eudicotyledons</taxon>
        <taxon>Gunneridae</taxon>
        <taxon>Pentapetalae</taxon>
        <taxon>rosids</taxon>
        <taxon>fabids</taxon>
        <taxon>Rosales</taxon>
        <taxon>Moraceae</taxon>
        <taxon>Ficeae</taxon>
        <taxon>Ficus</taxon>
    </lineage>
</organism>
<comment type="caution">
    <text evidence="2">The sequence shown here is derived from an EMBL/GenBank/DDBJ whole genome shotgun (WGS) entry which is preliminary data.</text>
</comment>
<dbReference type="Proteomes" id="UP001187192">
    <property type="component" value="Unassembled WGS sequence"/>
</dbReference>
<name>A0AA87YXS8_FICCA</name>
<dbReference type="AlphaFoldDB" id="A0AA87YXS8"/>
<dbReference type="EMBL" id="BTGU01003027">
    <property type="protein sequence ID" value="GMN25492.1"/>
    <property type="molecule type" value="Genomic_DNA"/>
</dbReference>
<evidence type="ECO:0000256" key="1">
    <source>
        <dbReference type="SAM" id="MobiDB-lite"/>
    </source>
</evidence>
<accession>A0AA87YXS8</accession>
<proteinExistence type="predicted"/>
<feature type="compositionally biased region" description="Basic and acidic residues" evidence="1">
    <location>
        <begin position="11"/>
        <end position="23"/>
    </location>
</feature>
<sequence>MKINLPSPKELLARKGAEKERVDKKPKRKALTKRKEPAKAIVPESNIEPELTKEEENTKPPRRFLMGWFERLVPRVVGEYERTTLKARYELLKEYKQGLLVDTNVEEEIELFEESITEADVQTSAPITSFEQVATAASTIVNGTKLIGIKPPTVDEPRSDPPE</sequence>
<reference evidence="2" key="1">
    <citation type="submission" date="2023-07" db="EMBL/GenBank/DDBJ databases">
        <title>draft genome sequence of fig (Ficus carica).</title>
        <authorList>
            <person name="Takahashi T."/>
            <person name="Nishimura K."/>
        </authorList>
    </citation>
    <scope>NUCLEOTIDE SEQUENCE</scope>
</reference>
<evidence type="ECO:0000313" key="3">
    <source>
        <dbReference type="Proteomes" id="UP001187192"/>
    </source>
</evidence>
<gene>
    <name evidence="2" type="ORF">TIFTF001_043900</name>
</gene>
<protein>
    <submittedName>
        <fullName evidence="2">Uncharacterized protein</fullName>
    </submittedName>
</protein>
<feature type="region of interest" description="Disordered" evidence="1">
    <location>
        <begin position="1"/>
        <end position="58"/>
    </location>
</feature>
<evidence type="ECO:0000313" key="2">
    <source>
        <dbReference type="EMBL" id="GMN25492.1"/>
    </source>
</evidence>